<dbReference type="EMBL" id="UINC01227167">
    <property type="protein sequence ID" value="SVE57941.1"/>
    <property type="molecule type" value="Genomic_DNA"/>
</dbReference>
<name>A0A383EME1_9ZZZZ</name>
<reference evidence="2" key="1">
    <citation type="submission" date="2018-05" db="EMBL/GenBank/DDBJ databases">
        <authorList>
            <person name="Lanie J.A."/>
            <person name="Ng W.-L."/>
            <person name="Kazmierczak K.M."/>
            <person name="Andrzejewski T.M."/>
            <person name="Davidsen T.M."/>
            <person name="Wayne K.J."/>
            <person name="Tettelin H."/>
            <person name="Glass J.I."/>
            <person name="Rusch D."/>
            <person name="Podicherti R."/>
            <person name="Tsui H.-C.T."/>
            <person name="Winkler M.E."/>
        </authorList>
    </citation>
    <scope>NUCLEOTIDE SEQUENCE</scope>
</reference>
<feature type="non-terminal residue" evidence="2">
    <location>
        <position position="48"/>
    </location>
</feature>
<accession>A0A383EME1</accession>
<proteinExistence type="predicted"/>
<evidence type="ECO:0000313" key="2">
    <source>
        <dbReference type="EMBL" id="SVE57941.1"/>
    </source>
</evidence>
<dbReference type="AlphaFoldDB" id="A0A383EME1"/>
<sequence length="48" mass="5146">MDLQDSGDFFDLEGLMILLIAGPFTSPVICLSIMFACGLVAASLPLLW</sequence>
<keyword evidence="1" id="KW-0472">Membrane</keyword>
<keyword evidence="1" id="KW-0812">Transmembrane</keyword>
<protein>
    <submittedName>
        <fullName evidence="2">Uncharacterized protein</fullName>
    </submittedName>
</protein>
<organism evidence="2">
    <name type="scientific">marine metagenome</name>
    <dbReference type="NCBI Taxonomy" id="408172"/>
    <lineage>
        <taxon>unclassified sequences</taxon>
        <taxon>metagenomes</taxon>
        <taxon>ecological metagenomes</taxon>
    </lineage>
</organism>
<keyword evidence="1" id="KW-1133">Transmembrane helix</keyword>
<evidence type="ECO:0000256" key="1">
    <source>
        <dbReference type="SAM" id="Phobius"/>
    </source>
</evidence>
<gene>
    <name evidence="2" type="ORF">METZ01_LOCUS510795</name>
</gene>
<feature type="transmembrane region" description="Helical" evidence="1">
    <location>
        <begin position="15"/>
        <end position="47"/>
    </location>
</feature>